<evidence type="ECO:0000313" key="3">
    <source>
        <dbReference type="Proteomes" id="UP000265703"/>
    </source>
</evidence>
<dbReference type="Proteomes" id="UP000265703">
    <property type="component" value="Unassembled WGS sequence"/>
</dbReference>
<dbReference type="AlphaFoldDB" id="A0A397TLC6"/>
<sequence length="324" mass="36851">MEKHSFPRSFSKFLSENTLEASGSSSNEEASSGGQQPTSDSSGESEHLQDPDFLSNYASLFNLRDLRSLRVTFRSATQANEVIPPCLVNIPQEAQDYILPNVNRAMLENLRLDINPLSNNDIVKTFIHKLHKTVLNSRLNVGTRETFTNTLVAHLIFRTVNFDQWPMTIDLHPTLQFSVGRVTLTAIPEFVVNMQAIDRHYSVLIIEDKHIKNVKPINDFGEPQIAAEMIACGDENIRQAFRVIENMFIFVIRVVSTYVTFYHTRINKEYWQELSIGCPLQQSITITRYPGDNSNPINGFDLSTPNGRQSVIDALCKIREFITR</sequence>
<gene>
    <name evidence="2" type="ORF">C1645_756833</name>
</gene>
<accession>A0A397TLC6</accession>
<dbReference type="OrthoDB" id="2447694at2759"/>
<dbReference type="EMBL" id="QKYT01000055">
    <property type="protein sequence ID" value="RIA95821.1"/>
    <property type="molecule type" value="Genomic_DNA"/>
</dbReference>
<evidence type="ECO:0000313" key="2">
    <source>
        <dbReference type="EMBL" id="RIA95821.1"/>
    </source>
</evidence>
<feature type="compositionally biased region" description="Low complexity" evidence="1">
    <location>
        <begin position="20"/>
        <end position="34"/>
    </location>
</feature>
<evidence type="ECO:0000256" key="1">
    <source>
        <dbReference type="SAM" id="MobiDB-lite"/>
    </source>
</evidence>
<comment type="caution">
    <text evidence="2">The sequence shown here is derived from an EMBL/GenBank/DDBJ whole genome shotgun (WGS) entry which is preliminary data.</text>
</comment>
<protein>
    <submittedName>
        <fullName evidence="2">Uncharacterized protein</fullName>
    </submittedName>
</protein>
<name>A0A397TLC6_9GLOM</name>
<keyword evidence="3" id="KW-1185">Reference proteome</keyword>
<feature type="region of interest" description="Disordered" evidence="1">
    <location>
        <begin position="17"/>
        <end position="48"/>
    </location>
</feature>
<proteinExistence type="predicted"/>
<organism evidence="2 3">
    <name type="scientific">Glomus cerebriforme</name>
    <dbReference type="NCBI Taxonomy" id="658196"/>
    <lineage>
        <taxon>Eukaryota</taxon>
        <taxon>Fungi</taxon>
        <taxon>Fungi incertae sedis</taxon>
        <taxon>Mucoromycota</taxon>
        <taxon>Glomeromycotina</taxon>
        <taxon>Glomeromycetes</taxon>
        <taxon>Glomerales</taxon>
        <taxon>Glomeraceae</taxon>
        <taxon>Glomus</taxon>
    </lineage>
</organism>
<reference evidence="2 3" key="1">
    <citation type="submission" date="2018-06" db="EMBL/GenBank/DDBJ databases">
        <title>Comparative genomics reveals the genomic features of Rhizophagus irregularis, R. cerebriforme, R. diaphanum and Gigaspora rosea, and their symbiotic lifestyle signature.</title>
        <authorList>
            <person name="Morin E."/>
            <person name="San Clemente H."/>
            <person name="Chen E.C.H."/>
            <person name="De La Providencia I."/>
            <person name="Hainaut M."/>
            <person name="Kuo A."/>
            <person name="Kohler A."/>
            <person name="Murat C."/>
            <person name="Tang N."/>
            <person name="Roy S."/>
            <person name="Loubradou J."/>
            <person name="Henrissat B."/>
            <person name="Grigoriev I.V."/>
            <person name="Corradi N."/>
            <person name="Roux C."/>
            <person name="Martin F.M."/>
        </authorList>
    </citation>
    <scope>NUCLEOTIDE SEQUENCE [LARGE SCALE GENOMIC DNA]</scope>
    <source>
        <strain evidence="2 3">DAOM 227022</strain>
    </source>
</reference>